<evidence type="ECO:0000256" key="1">
    <source>
        <dbReference type="SAM" id="Phobius"/>
    </source>
</evidence>
<dbReference type="EMBL" id="JACXAE010000036">
    <property type="protein sequence ID" value="MBD2772166.1"/>
    <property type="molecule type" value="Genomic_DNA"/>
</dbReference>
<reference evidence="2" key="1">
    <citation type="submission" date="2020-09" db="EMBL/GenBank/DDBJ databases">
        <title>Iningainema tapete sp. nov. (Scytonemataceae, Cyanobacteria) from greenhouses in central Florida (USA) produces two types of nodularin with biosynthetic potential for microcystin-LR and anabaenopeptins.</title>
        <authorList>
            <person name="Berthold D.E."/>
            <person name="Lefler F.W."/>
            <person name="Huang I.-S."/>
            <person name="Abdulla H."/>
            <person name="Zimba P.V."/>
            <person name="Laughinghouse H.D. IV."/>
        </authorList>
    </citation>
    <scope>NUCLEOTIDE SEQUENCE</scope>
    <source>
        <strain evidence="2">BLCCT55</strain>
    </source>
</reference>
<accession>A0A8J6XHB6</accession>
<protein>
    <submittedName>
        <fullName evidence="2">Uncharacterized protein</fullName>
    </submittedName>
</protein>
<name>A0A8J6XHB6_9CYAN</name>
<evidence type="ECO:0000313" key="2">
    <source>
        <dbReference type="EMBL" id="MBD2772166.1"/>
    </source>
</evidence>
<evidence type="ECO:0000313" key="3">
    <source>
        <dbReference type="Proteomes" id="UP000629098"/>
    </source>
</evidence>
<gene>
    <name evidence="2" type="ORF">ICL16_08745</name>
</gene>
<dbReference type="RefSeq" id="WP_190826457.1">
    <property type="nucleotide sequence ID" value="NZ_CAWPPI010000036.1"/>
</dbReference>
<keyword evidence="1" id="KW-0472">Membrane</keyword>
<keyword evidence="1" id="KW-0812">Transmembrane</keyword>
<feature type="transmembrane region" description="Helical" evidence="1">
    <location>
        <begin position="6"/>
        <end position="31"/>
    </location>
</feature>
<organism evidence="2 3">
    <name type="scientific">Iningainema tapete BLCC-T55</name>
    <dbReference type="NCBI Taxonomy" id="2748662"/>
    <lineage>
        <taxon>Bacteria</taxon>
        <taxon>Bacillati</taxon>
        <taxon>Cyanobacteriota</taxon>
        <taxon>Cyanophyceae</taxon>
        <taxon>Nostocales</taxon>
        <taxon>Scytonemataceae</taxon>
        <taxon>Iningainema tapete</taxon>
    </lineage>
</organism>
<keyword evidence="3" id="KW-1185">Reference proteome</keyword>
<dbReference type="Proteomes" id="UP000629098">
    <property type="component" value="Unassembled WGS sequence"/>
</dbReference>
<dbReference type="AlphaFoldDB" id="A0A8J6XHB6"/>
<sequence>MLEFWINVAVNIVSTLILALIGFIAYAYFYWKNRKEILHFFGISNAKPNVSIYLSTLNIKPSGTTGIEMIDKGYVGAAINKLEYDGALLIQHELKAKPLALLPINLQDWLGQENIELRTVDVPIKLSPSKITNRDPAFDNNLIILGTGVYNSLSHYYLKEYFIKHSDLYPWHFYHAKDSKGQRIIGIHRRGFEDSPIDEGRDNHVEPAFIQRIHDVDCKTTVFICAGLGSSATFGSARYLSERWRDLQRTFGEEEFGIALLFYNQDSDGEFVGQPQVCYEGFLRRIPSKFL</sequence>
<comment type="caution">
    <text evidence="2">The sequence shown here is derived from an EMBL/GenBank/DDBJ whole genome shotgun (WGS) entry which is preliminary data.</text>
</comment>
<proteinExistence type="predicted"/>
<keyword evidence="1" id="KW-1133">Transmembrane helix</keyword>